<gene>
    <name evidence="1" type="ORF">PoB_003810400</name>
</gene>
<evidence type="ECO:0008006" key="3">
    <source>
        <dbReference type="Google" id="ProtNLM"/>
    </source>
</evidence>
<protein>
    <recommendedName>
        <fullName evidence="3">Reverse transcriptase RNase H-like domain-containing protein</fullName>
    </recommendedName>
</protein>
<sequence>MKGSIHWQTRTVPRARARRMEARDLLYVADDSTTRICGPVGETTYSYDCEVMAVTECLRFTIKKQRKGAALPGVVIFTDYRALVQAL</sequence>
<reference evidence="1 2" key="1">
    <citation type="journal article" date="2021" name="Elife">
        <title>Chloroplast acquisition without the gene transfer in kleptoplastic sea slugs, Plakobranchus ocellatus.</title>
        <authorList>
            <person name="Maeda T."/>
            <person name="Takahashi S."/>
            <person name="Yoshida T."/>
            <person name="Shimamura S."/>
            <person name="Takaki Y."/>
            <person name="Nagai Y."/>
            <person name="Toyoda A."/>
            <person name="Suzuki Y."/>
            <person name="Arimoto A."/>
            <person name="Ishii H."/>
            <person name="Satoh N."/>
            <person name="Nishiyama T."/>
            <person name="Hasebe M."/>
            <person name="Maruyama T."/>
            <person name="Minagawa J."/>
            <person name="Obokata J."/>
            <person name="Shigenobu S."/>
        </authorList>
    </citation>
    <scope>NUCLEOTIDE SEQUENCE [LARGE SCALE GENOMIC DNA]</scope>
</reference>
<name>A0AAV4AUY1_9GAST</name>
<organism evidence="1 2">
    <name type="scientific">Plakobranchus ocellatus</name>
    <dbReference type="NCBI Taxonomy" id="259542"/>
    <lineage>
        <taxon>Eukaryota</taxon>
        <taxon>Metazoa</taxon>
        <taxon>Spiralia</taxon>
        <taxon>Lophotrochozoa</taxon>
        <taxon>Mollusca</taxon>
        <taxon>Gastropoda</taxon>
        <taxon>Heterobranchia</taxon>
        <taxon>Euthyneura</taxon>
        <taxon>Panpulmonata</taxon>
        <taxon>Sacoglossa</taxon>
        <taxon>Placobranchoidea</taxon>
        <taxon>Plakobranchidae</taxon>
        <taxon>Plakobranchus</taxon>
    </lineage>
</organism>
<comment type="caution">
    <text evidence="1">The sequence shown here is derived from an EMBL/GenBank/DDBJ whole genome shotgun (WGS) entry which is preliminary data.</text>
</comment>
<evidence type="ECO:0000313" key="2">
    <source>
        <dbReference type="Proteomes" id="UP000735302"/>
    </source>
</evidence>
<proteinExistence type="predicted"/>
<dbReference type="EMBL" id="BLXT01004325">
    <property type="protein sequence ID" value="GFO11599.1"/>
    <property type="molecule type" value="Genomic_DNA"/>
</dbReference>
<evidence type="ECO:0000313" key="1">
    <source>
        <dbReference type="EMBL" id="GFO11599.1"/>
    </source>
</evidence>
<keyword evidence="2" id="KW-1185">Reference proteome</keyword>
<dbReference type="Proteomes" id="UP000735302">
    <property type="component" value="Unassembled WGS sequence"/>
</dbReference>
<dbReference type="AlphaFoldDB" id="A0AAV4AUY1"/>
<accession>A0AAV4AUY1</accession>